<dbReference type="PROSITE" id="PS00086">
    <property type="entry name" value="CYTOCHROME_P450"/>
    <property type="match status" value="1"/>
</dbReference>
<dbReference type="InterPro" id="IPR036396">
    <property type="entry name" value="Cyt_P450_sf"/>
</dbReference>
<accession>A0ABP4PWR5</accession>
<organism evidence="3 4">
    <name type="scientific">Kribbella hippodromi</name>
    <dbReference type="NCBI Taxonomy" id="434347"/>
    <lineage>
        <taxon>Bacteria</taxon>
        <taxon>Bacillati</taxon>
        <taxon>Actinomycetota</taxon>
        <taxon>Actinomycetes</taxon>
        <taxon>Propionibacteriales</taxon>
        <taxon>Kribbellaceae</taxon>
        <taxon>Kribbella</taxon>
    </lineage>
</organism>
<keyword evidence="2" id="KW-0408">Iron</keyword>
<dbReference type="PRINTS" id="PR00359">
    <property type="entry name" value="BP450"/>
</dbReference>
<dbReference type="PANTHER" id="PTHR46696:SF1">
    <property type="entry name" value="CYTOCHROME P450 YJIB-RELATED"/>
    <property type="match status" value="1"/>
</dbReference>
<name>A0ABP4PWR5_9ACTN</name>
<dbReference type="Pfam" id="PF00067">
    <property type="entry name" value="p450"/>
    <property type="match status" value="1"/>
</dbReference>
<proteinExistence type="inferred from homology"/>
<dbReference type="InterPro" id="IPR001128">
    <property type="entry name" value="Cyt_P450"/>
</dbReference>
<dbReference type="InterPro" id="IPR017972">
    <property type="entry name" value="Cyt_P450_CS"/>
</dbReference>
<dbReference type="EMBL" id="BAAAPH010000017">
    <property type="protein sequence ID" value="GAA1587981.1"/>
    <property type="molecule type" value="Genomic_DNA"/>
</dbReference>
<comment type="similarity">
    <text evidence="1 2">Belongs to the cytochrome P450 family.</text>
</comment>
<dbReference type="CDD" id="cd11029">
    <property type="entry name" value="CYP107-like"/>
    <property type="match status" value="1"/>
</dbReference>
<dbReference type="PANTHER" id="PTHR46696">
    <property type="entry name" value="P450, PUTATIVE (EUROFUNG)-RELATED"/>
    <property type="match status" value="1"/>
</dbReference>
<evidence type="ECO:0000256" key="1">
    <source>
        <dbReference type="ARBA" id="ARBA00010617"/>
    </source>
</evidence>
<dbReference type="Gene3D" id="1.10.630.10">
    <property type="entry name" value="Cytochrome P450"/>
    <property type="match status" value="1"/>
</dbReference>
<dbReference type="InterPro" id="IPR002397">
    <property type="entry name" value="Cyt_P450_B"/>
</dbReference>
<keyword evidence="4" id="KW-1185">Reference proteome</keyword>
<gene>
    <name evidence="3" type="ORF">GCM10009804_50110</name>
</gene>
<dbReference type="SUPFAM" id="SSF48264">
    <property type="entry name" value="Cytochrome P450"/>
    <property type="match status" value="1"/>
</dbReference>
<protein>
    <submittedName>
        <fullName evidence="3">Cytochrome P450</fullName>
    </submittedName>
</protein>
<reference evidence="4" key="1">
    <citation type="journal article" date="2019" name="Int. J. Syst. Evol. Microbiol.">
        <title>The Global Catalogue of Microorganisms (GCM) 10K type strain sequencing project: providing services to taxonomists for standard genome sequencing and annotation.</title>
        <authorList>
            <consortium name="The Broad Institute Genomics Platform"/>
            <consortium name="The Broad Institute Genome Sequencing Center for Infectious Disease"/>
            <person name="Wu L."/>
            <person name="Ma J."/>
        </authorList>
    </citation>
    <scope>NUCLEOTIDE SEQUENCE [LARGE SCALE GENOMIC DNA]</scope>
    <source>
        <strain evidence="4">JCM 15572</strain>
    </source>
</reference>
<evidence type="ECO:0000256" key="2">
    <source>
        <dbReference type="RuleBase" id="RU000461"/>
    </source>
</evidence>
<comment type="caution">
    <text evidence="3">The sequence shown here is derived from an EMBL/GenBank/DDBJ whole genome shotgun (WGS) entry which is preliminary data.</text>
</comment>
<keyword evidence="2" id="KW-0349">Heme</keyword>
<evidence type="ECO:0000313" key="3">
    <source>
        <dbReference type="EMBL" id="GAA1587981.1"/>
    </source>
</evidence>
<keyword evidence="2" id="KW-0479">Metal-binding</keyword>
<dbReference type="Proteomes" id="UP001501705">
    <property type="component" value="Unassembled WGS sequence"/>
</dbReference>
<evidence type="ECO:0000313" key="4">
    <source>
        <dbReference type="Proteomes" id="UP001501705"/>
    </source>
</evidence>
<keyword evidence="2" id="KW-0560">Oxidoreductase</keyword>
<keyword evidence="2" id="KW-0503">Monooxygenase</keyword>
<sequence>MRQPFTETSGIARHWGFEDLAANGPVQRLTLFTGVPVCLITGYAETRELLAHPDVVRSPLEGPHRDTVMDDLIARTEQHMLGANPPDHTRLRKLVTAAFTRRRIDAMEPRIREIATELLDQLSGASGTAVEAGGASGAGDQAGGRAGAVDLVDAYSYPLPITVICELIGIPAIRRAEFRRWSSVIVNAAVHTAEEYVEAATLMLDCVHDLIVDKQQSPSDDLLSGLIQARDGGDRLSEDELTSMVFLLLAAGHETTVSLITNGVHALLRHPEQLELLKAEPERLPAAVEELLRYDGPLQAAIPYLTQAPIDIAGQRIAAGEVIVFALLPANRDIRKVERPDELDITRDDAAHLAFGHGIHHCLGAPLARLEGRIALELLFERFPNIRLADPTQDPPRTPSLLMNAIRELPVHL</sequence>
<dbReference type="PRINTS" id="PR00385">
    <property type="entry name" value="P450"/>
</dbReference>
<dbReference type="RefSeq" id="WP_344236881.1">
    <property type="nucleotide sequence ID" value="NZ_BAAAPH010000017.1"/>
</dbReference>